<keyword evidence="2" id="KW-1185">Reference proteome</keyword>
<dbReference type="EMBL" id="AWGB01000116">
    <property type="protein sequence ID" value="ESQ78654.1"/>
    <property type="molecule type" value="Genomic_DNA"/>
</dbReference>
<protein>
    <submittedName>
        <fullName evidence="1">Uncharacterized protein</fullName>
    </submittedName>
</protein>
<proteinExistence type="predicted"/>
<sequence length="72" mass="7866">MALVNSLFVFDANEAAKIIDECDIVWIANKLSQVKIANTANSGPDIRMIYDPIQQLGTHGAHHACVRTIQSS</sequence>
<dbReference type="Proteomes" id="UP000017837">
    <property type="component" value="Unassembled WGS sequence"/>
</dbReference>
<evidence type="ECO:0000313" key="2">
    <source>
        <dbReference type="Proteomes" id="UP000017837"/>
    </source>
</evidence>
<name>V4NUK8_9CAUL</name>
<comment type="caution">
    <text evidence="1">The sequence shown here is derived from an EMBL/GenBank/DDBJ whole genome shotgun (WGS) entry which is preliminary data.</text>
</comment>
<gene>
    <name evidence="1" type="ORF">ABENE_23040</name>
</gene>
<accession>V4NUK8</accession>
<reference evidence="1 2" key="1">
    <citation type="journal article" date="2014" name="Nature">
        <title>Sequential evolution of bacterial morphology by co-option of a developmental regulator.</title>
        <authorList>
            <person name="Jiang C."/>
            <person name="Brown P.J."/>
            <person name="Ducret A."/>
            <person name="Brun Y.V."/>
        </authorList>
    </citation>
    <scope>NUCLEOTIDE SEQUENCE [LARGE SCALE GENOMIC DNA]</scope>
    <source>
        <strain evidence="1 2">DSM 16100</strain>
    </source>
</reference>
<evidence type="ECO:0000313" key="1">
    <source>
        <dbReference type="EMBL" id="ESQ78654.1"/>
    </source>
</evidence>
<organism evidence="1 2">
    <name type="scientific">Asticcacaulis benevestitus DSM 16100 = ATCC BAA-896</name>
    <dbReference type="NCBI Taxonomy" id="1121022"/>
    <lineage>
        <taxon>Bacteria</taxon>
        <taxon>Pseudomonadati</taxon>
        <taxon>Pseudomonadota</taxon>
        <taxon>Alphaproteobacteria</taxon>
        <taxon>Caulobacterales</taxon>
        <taxon>Caulobacteraceae</taxon>
        <taxon>Asticcacaulis</taxon>
    </lineage>
</organism>
<dbReference type="PATRIC" id="fig|1121022.4.peg.4714"/>
<dbReference type="AlphaFoldDB" id="V4NUK8"/>